<dbReference type="RefSeq" id="WP_328957721.1">
    <property type="nucleotide sequence ID" value="NZ_CP108110.1"/>
</dbReference>
<proteinExistence type="predicted"/>
<evidence type="ECO:0000259" key="2">
    <source>
        <dbReference type="SMART" id="SM00458"/>
    </source>
</evidence>
<dbReference type="EMBL" id="CP108110">
    <property type="protein sequence ID" value="WUQ87161.1"/>
    <property type="molecule type" value="Genomic_DNA"/>
</dbReference>
<dbReference type="InterPro" id="IPR035992">
    <property type="entry name" value="Ricin_B-like_lectins"/>
</dbReference>
<dbReference type="Proteomes" id="UP001432222">
    <property type="component" value="Chromosome"/>
</dbReference>
<dbReference type="PROSITE" id="PS50231">
    <property type="entry name" value="RICIN_B_LECTIN"/>
    <property type="match status" value="1"/>
</dbReference>
<evidence type="ECO:0000313" key="4">
    <source>
        <dbReference type="Proteomes" id="UP001432222"/>
    </source>
</evidence>
<dbReference type="InterPro" id="IPR000772">
    <property type="entry name" value="Ricin_B_lectin"/>
</dbReference>
<dbReference type="Gene3D" id="2.80.10.50">
    <property type="match status" value="2"/>
</dbReference>
<dbReference type="SUPFAM" id="SSF50370">
    <property type="entry name" value="Ricin B-like lectins"/>
    <property type="match status" value="1"/>
</dbReference>
<name>A0ABZ1U7K5_9ACTN</name>
<organism evidence="3 4">
    <name type="scientific">Kitasatospora purpeofusca</name>
    <dbReference type="NCBI Taxonomy" id="67352"/>
    <lineage>
        <taxon>Bacteria</taxon>
        <taxon>Bacillati</taxon>
        <taxon>Actinomycetota</taxon>
        <taxon>Actinomycetes</taxon>
        <taxon>Kitasatosporales</taxon>
        <taxon>Streptomycetaceae</taxon>
        <taxon>Kitasatospora</taxon>
    </lineage>
</organism>
<feature type="region of interest" description="Disordered" evidence="1">
    <location>
        <begin position="680"/>
        <end position="713"/>
    </location>
</feature>
<protein>
    <submittedName>
        <fullName evidence="3">Ricin-type beta-trefoil lectin domain protein</fullName>
    </submittedName>
</protein>
<dbReference type="SMART" id="SM00458">
    <property type="entry name" value="RICIN"/>
    <property type="match status" value="1"/>
</dbReference>
<dbReference type="Pfam" id="PF00652">
    <property type="entry name" value="Ricin_B_lectin"/>
    <property type="match status" value="1"/>
</dbReference>
<evidence type="ECO:0000256" key="1">
    <source>
        <dbReference type="SAM" id="MobiDB-lite"/>
    </source>
</evidence>
<feature type="domain" description="Ricin B lectin" evidence="2">
    <location>
        <begin position="1122"/>
        <end position="1256"/>
    </location>
</feature>
<keyword evidence="4" id="KW-1185">Reference proteome</keyword>
<evidence type="ECO:0000313" key="3">
    <source>
        <dbReference type="EMBL" id="WUQ87161.1"/>
    </source>
</evidence>
<feature type="region of interest" description="Disordered" evidence="1">
    <location>
        <begin position="266"/>
        <end position="318"/>
    </location>
</feature>
<gene>
    <name evidence="3" type="ORF">OHA16_31905</name>
</gene>
<reference evidence="3" key="1">
    <citation type="submission" date="2022-10" db="EMBL/GenBank/DDBJ databases">
        <title>The complete genomes of actinobacterial strains from the NBC collection.</title>
        <authorList>
            <person name="Joergensen T.S."/>
            <person name="Alvarez Arevalo M."/>
            <person name="Sterndorff E.B."/>
            <person name="Faurdal D."/>
            <person name="Vuksanovic O."/>
            <person name="Mourched A.-S."/>
            <person name="Charusanti P."/>
            <person name="Shaw S."/>
            <person name="Blin K."/>
            <person name="Weber T."/>
        </authorList>
    </citation>
    <scope>NUCLEOTIDE SEQUENCE</scope>
    <source>
        <strain evidence="3">NBC_00222</strain>
    </source>
</reference>
<sequence>MSTTSRPRAGMRTPPLALRRALRLTALGTSCLLGLGLLTAPASFAAGAARPTSHGPAGGVPPLVPPAASPQRTPAQQAMLDAVAKARSTGKPVVVEAMTDEASRTVANPAGTLTTTDNAQPVRTKHDGAWVDLDAALRPNADGTVGPAVASLPVAFSGGGGGPMATVSTADGKKLAVDAPFPLPRPTLNGATATYPNVLPDVDLQLTALPVGGWRDVIVVHTAQAADNPALKTLRFPLTAQGLTVTSDERGGIDVKDDKGALRFRSPAPLQWDSSRPAAGSGTTAPVKAAFASSAVTTANDARPTDGTPSTAEAPGDGAKVAAIGSKVSGGAIELTPDQEALGSGAGPWYLDPTLTAVTSAVEGSVQVQENYKDVANYNKKSNLSTGFCGYRSSDPALDCKVQGRERAYFQFKVNPAIHTKVPGAEYPPTLFTSTLNGQVSGASSPGTPTDLGVYWAPKGIGEPTTWNNQPCGTNGNVVMEGCSYVGGQKITGTGPLAVDVTDIMKQAAAGTWSTWTIGIAPTATEWEKLYRHAIASNPSITTTYDITPTVWYPRTSPAPGFASSNSTAECTSGGANPWDNPGWVGNNLNLYLTVNSWSPAGQNVYTGYTLWDDNDPNFRIEQGSWGGAQNNPGPSLSVGSLTDGHQYGWLARATDTLLTSPNSAWCYFRVDRTNPRLSIASSDFPPSGTPNDHPARYAGDSGSFSVNAEDPAPGDGLQASGIACVRFSADPTPVVGWTCGQPGTYGPGAQVPFTPRNWGTNIVYAWAMDNAGNYSQPASYSFYAPWKPGTQPVFGDVDNDQKPDIVASDAKGDLRIIGGTTDPVNSAAAPAAAAPGNRQFGASWADFQISHHGTLAAGQAVDQIVAHYTKESPSELKNALYLVHNDGTGRYDQLKASALTRPATCTVYGSESACPDYVASGWSRVSQVAAIGTPEGEAVGGSPADPTRTIIMSQTAVLTLEQDSLYLFQADGLADDLLTATQIPTVSGSWADYELLSPGAANGASVKPGTTTPVNQTTVWARHRTNGNIYSFALGWNADGSVDYSSLTRPDAGFLILSGADWTTAAQPQVGAGDLNNDGLPDVWAIDNNKAITVYPGRSSDGTRNKVDGFNPLQFLGYANAGVSIRSNRVASRCVDAEGGPHDGATVALWGCWETANQRFNLATDGTVRAGGYCLSTKDGGLGDGTPVVLARCEDGMGQKWAMRPDGRLFLPATVDGDNPAGRCLELPGWATGPGTRLDIYGCPGLQDNQQWTLVPERTP</sequence>
<accession>A0ABZ1U7K5</accession>